<proteinExistence type="predicted"/>
<dbReference type="Proteomes" id="UP000032679">
    <property type="component" value="Unassembled WGS sequence"/>
</dbReference>
<feature type="domain" description="Signal transduction histidine kinase subgroup 3 dimerisation and phosphoacceptor" evidence="5">
    <location>
        <begin position="172"/>
        <end position="236"/>
    </location>
</feature>
<evidence type="ECO:0000256" key="3">
    <source>
        <dbReference type="ARBA" id="ARBA00023012"/>
    </source>
</evidence>
<dbReference type="EMBL" id="BALE01000051">
    <property type="protein sequence ID" value="GAN55621.1"/>
    <property type="molecule type" value="Genomic_DNA"/>
</dbReference>
<evidence type="ECO:0000256" key="2">
    <source>
        <dbReference type="ARBA" id="ARBA00022777"/>
    </source>
</evidence>
<dbReference type="STRING" id="1231623.Tasa_051_026"/>
<keyword evidence="7" id="KW-1185">Reference proteome</keyword>
<evidence type="ECO:0000256" key="1">
    <source>
        <dbReference type="ARBA" id="ARBA00022679"/>
    </source>
</evidence>
<gene>
    <name evidence="6" type="ORF">Tasa_051_026</name>
</gene>
<evidence type="ECO:0000313" key="7">
    <source>
        <dbReference type="Proteomes" id="UP000032679"/>
    </source>
</evidence>
<evidence type="ECO:0000259" key="5">
    <source>
        <dbReference type="Pfam" id="PF07730"/>
    </source>
</evidence>
<sequence length="358" mass="38320">MTAADTGRTRRYGLPRLIWLTYLLIYPLPWLEDHPSPHDIWMSAAGVAVFLPIYLRVPEDKPMPLYPAVVFAAIGYVLAPYHGAWTVFATYAVSAAARIVPRRKALVVIALLLASIPAFTALTHRPPIDAGFGVLLGVLIAMAMFSRISLLERNKQLLAAQTEVRGLAATAERERIARDLHDLLGHSLTMIAIKADLAGRMMARDPARTAAEIEEIGTAARTALREVRAAVTGMKGASLAYELDRARAALTSAGVALHVVGETAPIAPARDGVLAMALREAVTNVIRHAQATACTIILTHENGEIAEMIVQDNGTTRAAPREGNGLLGMRARLAAAGGSLEVHALRPGLRITARLAPS</sequence>
<keyword evidence="4" id="KW-0472">Membrane</keyword>
<reference evidence="6 7" key="1">
    <citation type="submission" date="2012-10" db="EMBL/GenBank/DDBJ databases">
        <title>Genome sequencing of Tanticharoenia sakaeratensis NBRC 103193.</title>
        <authorList>
            <person name="Azuma Y."/>
            <person name="Hadano H."/>
            <person name="Hirakawa H."/>
            <person name="Matsushita K."/>
        </authorList>
    </citation>
    <scope>NUCLEOTIDE SEQUENCE [LARGE SCALE GENOMIC DNA]</scope>
    <source>
        <strain evidence="6 7">NBRC 103193</strain>
    </source>
</reference>
<dbReference type="GO" id="GO:0046983">
    <property type="term" value="F:protein dimerization activity"/>
    <property type="evidence" value="ECO:0007669"/>
    <property type="project" value="InterPro"/>
</dbReference>
<dbReference type="Gene3D" id="3.30.565.10">
    <property type="entry name" value="Histidine kinase-like ATPase, C-terminal domain"/>
    <property type="match status" value="1"/>
</dbReference>
<organism evidence="6 7">
    <name type="scientific">Tanticharoenia sakaeratensis NBRC 103193</name>
    <dbReference type="NCBI Taxonomy" id="1231623"/>
    <lineage>
        <taxon>Bacteria</taxon>
        <taxon>Pseudomonadati</taxon>
        <taxon>Pseudomonadota</taxon>
        <taxon>Alphaproteobacteria</taxon>
        <taxon>Acetobacterales</taxon>
        <taxon>Acetobacteraceae</taxon>
        <taxon>Tanticharoenia</taxon>
    </lineage>
</organism>
<feature type="transmembrane region" description="Helical" evidence="4">
    <location>
        <begin position="105"/>
        <end position="124"/>
    </location>
</feature>
<protein>
    <submittedName>
        <fullName evidence="6">Two component sensor histidine kinase</fullName>
    </submittedName>
</protein>
<accession>A0A0D6MQ86</accession>
<feature type="transmembrane region" description="Helical" evidence="4">
    <location>
        <begin position="130"/>
        <end position="150"/>
    </location>
</feature>
<dbReference type="PANTHER" id="PTHR24421:SF63">
    <property type="entry name" value="SENSOR HISTIDINE KINASE DESK"/>
    <property type="match status" value="1"/>
</dbReference>
<dbReference type="SUPFAM" id="SSF55874">
    <property type="entry name" value="ATPase domain of HSP90 chaperone/DNA topoisomerase II/histidine kinase"/>
    <property type="match status" value="1"/>
</dbReference>
<dbReference type="Gene3D" id="1.20.5.1930">
    <property type="match status" value="1"/>
</dbReference>
<name>A0A0D6MQ86_9PROT</name>
<keyword evidence="2 6" id="KW-0418">Kinase</keyword>
<keyword evidence="3" id="KW-0902">Two-component regulatory system</keyword>
<dbReference type="CDD" id="cd16917">
    <property type="entry name" value="HATPase_UhpB-NarQ-NarX-like"/>
    <property type="match status" value="1"/>
</dbReference>
<dbReference type="InterPro" id="IPR050482">
    <property type="entry name" value="Sensor_HK_TwoCompSys"/>
</dbReference>
<dbReference type="InterPro" id="IPR036890">
    <property type="entry name" value="HATPase_C_sf"/>
</dbReference>
<evidence type="ECO:0000313" key="6">
    <source>
        <dbReference type="EMBL" id="GAN55621.1"/>
    </source>
</evidence>
<dbReference type="GO" id="GO:0016020">
    <property type="term" value="C:membrane"/>
    <property type="evidence" value="ECO:0007669"/>
    <property type="project" value="InterPro"/>
</dbReference>
<evidence type="ECO:0000256" key="4">
    <source>
        <dbReference type="SAM" id="Phobius"/>
    </source>
</evidence>
<dbReference type="GO" id="GO:0000155">
    <property type="term" value="F:phosphorelay sensor kinase activity"/>
    <property type="evidence" value="ECO:0007669"/>
    <property type="project" value="InterPro"/>
</dbReference>
<dbReference type="PANTHER" id="PTHR24421">
    <property type="entry name" value="NITRATE/NITRITE SENSOR PROTEIN NARX-RELATED"/>
    <property type="match status" value="1"/>
</dbReference>
<feature type="transmembrane region" description="Helical" evidence="4">
    <location>
        <begin position="12"/>
        <end position="28"/>
    </location>
</feature>
<dbReference type="Pfam" id="PF07730">
    <property type="entry name" value="HisKA_3"/>
    <property type="match status" value="1"/>
</dbReference>
<keyword evidence="1" id="KW-0808">Transferase</keyword>
<dbReference type="AlphaFoldDB" id="A0A0D6MQ86"/>
<feature type="transmembrane region" description="Helical" evidence="4">
    <location>
        <begin position="69"/>
        <end position="93"/>
    </location>
</feature>
<comment type="caution">
    <text evidence="6">The sequence shown here is derived from an EMBL/GenBank/DDBJ whole genome shotgun (WGS) entry which is preliminary data.</text>
</comment>
<keyword evidence="4" id="KW-0812">Transmembrane</keyword>
<dbReference type="InterPro" id="IPR011712">
    <property type="entry name" value="Sig_transdc_His_kin_sub3_dim/P"/>
</dbReference>
<keyword evidence="4" id="KW-1133">Transmembrane helix</keyword>